<proteinExistence type="predicted"/>
<organism evidence="1 2">
    <name type="scientific">Ignelater luminosus</name>
    <name type="common">Cucubano</name>
    <name type="synonym">Pyrophorus luminosus</name>
    <dbReference type="NCBI Taxonomy" id="2038154"/>
    <lineage>
        <taxon>Eukaryota</taxon>
        <taxon>Metazoa</taxon>
        <taxon>Ecdysozoa</taxon>
        <taxon>Arthropoda</taxon>
        <taxon>Hexapoda</taxon>
        <taxon>Insecta</taxon>
        <taxon>Pterygota</taxon>
        <taxon>Neoptera</taxon>
        <taxon>Endopterygota</taxon>
        <taxon>Coleoptera</taxon>
        <taxon>Polyphaga</taxon>
        <taxon>Elateriformia</taxon>
        <taxon>Elateroidea</taxon>
        <taxon>Elateridae</taxon>
        <taxon>Agrypninae</taxon>
        <taxon>Pyrophorini</taxon>
        <taxon>Ignelater</taxon>
    </lineage>
</organism>
<accession>A0A8K0GI54</accession>
<name>A0A8K0GI54_IGNLU</name>
<dbReference type="EMBL" id="VTPC01001256">
    <property type="protein sequence ID" value="KAF2902562.1"/>
    <property type="molecule type" value="Genomic_DNA"/>
</dbReference>
<dbReference type="Proteomes" id="UP000801492">
    <property type="component" value="Unassembled WGS sequence"/>
</dbReference>
<evidence type="ECO:0000313" key="2">
    <source>
        <dbReference type="Proteomes" id="UP000801492"/>
    </source>
</evidence>
<dbReference type="AlphaFoldDB" id="A0A8K0GI54"/>
<keyword evidence="2" id="KW-1185">Reference proteome</keyword>
<protein>
    <submittedName>
        <fullName evidence="1">Uncharacterized protein</fullName>
    </submittedName>
</protein>
<evidence type="ECO:0000313" key="1">
    <source>
        <dbReference type="EMBL" id="KAF2902562.1"/>
    </source>
</evidence>
<reference evidence="1" key="1">
    <citation type="submission" date="2019-08" db="EMBL/GenBank/DDBJ databases">
        <title>The genome of the North American firefly Photinus pyralis.</title>
        <authorList>
            <consortium name="Photinus pyralis genome working group"/>
            <person name="Fallon T.R."/>
            <person name="Sander Lower S.E."/>
            <person name="Weng J.-K."/>
        </authorList>
    </citation>
    <scope>NUCLEOTIDE SEQUENCE</scope>
    <source>
        <strain evidence="1">TRF0915ILg1</strain>
        <tissue evidence="1">Whole body</tissue>
    </source>
</reference>
<comment type="caution">
    <text evidence="1">The sequence shown here is derived from an EMBL/GenBank/DDBJ whole genome shotgun (WGS) entry which is preliminary data.</text>
</comment>
<dbReference type="OrthoDB" id="6779223at2759"/>
<sequence length="407" mass="46362">MESFKAIGGEQPSMHLITIVRERTKRQKTKKLREFTPASVLSYATQMGLRDEGQSQASRLLKEITNTSPTCASRYALAVLVDAKLSRHQYDVIRTSALEIFPSYKTVQAAEKLCYPKDPNVTETCVDVTLQALLDHIVERLLLTVKSMVQTLRNEELNKFCLITKWGFDGSSGHSLHKQAFHGPEAKDGGAIGIPDNETALLKWMTLPQHHENTKAFDDRYRRHVNQLIAVLNDHGNPFEEDILVSVDSRKIIPEEHTVQMMKEAYQIDVSNLSPTWHEEADGRLLLHVRHAAENGHKKYAFRCIRTVDSDVVAIAIGVNECRRYLYTKTNRTIKNKPPTKDALLQHSLRAQLQANIWLNCFDNTYVPPKPDNYGWKMGAVWEIFSTTALYFIELKNELNVSCLAME</sequence>
<gene>
    <name evidence="1" type="ORF">ILUMI_03625</name>
</gene>